<dbReference type="RefSeq" id="WP_181248231.1">
    <property type="nucleotide sequence ID" value="NZ_QAXS01000048.1"/>
</dbReference>
<evidence type="ECO:0000313" key="2">
    <source>
        <dbReference type="EMBL" id="PTV93184.1"/>
    </source>
</evidence>
<dbReference type="InterPro" id="IPR000073">
    <property type="entry name" value="AB_hydrolase_1"/>
</dbReference>
<comment type="caution">
    <text evidence="2">The sequence shown here is derived from an EMBL/GenBank/DDBJ whole genome shotgun (WGS) entry which is preliminary data.</text>
</comment>
<gene>
    <name evidence="2" type="ORF">C8C76_1485</name>
</gene>
<reference evidence="2 3" key="1">
    <citation type="submission" date="2018-04" db="EMBL/GenBank/DDBJ databases">
        <title>Subsurface microbial communities from deep shales in Ohio and West Virginia, USA.</title>
        <authorList>
            <person name="Wrighton K."/>
        </authorList>
    </citation>
    <scope>NUCLEOTIDE SEQUENCE [LARGE SCALE GENOMIC DNA]</scope>
    <source>
        <strain evidence="2 3">WC1</strain>
    </source>
</reference>
<dbReference type="Gene3D" id="3.40.50.1820">
    <property type="entry name" value="alpha/beta hydrolase"/>
    <property type="match status" value="1"/>
</dbReference>
<feature type="domain" description="AB hydrolase-1" evidence="1">
    <location>
        <begin position="23"/>
        <end position="261"/>
    </location>
</feature>
<accession>A0A2T5RFP2</accession>
<sequence length="279" mass="31494">MESKIAELKKGKMEYTLRGEGAVILNLHGGHSNCQESFGYQPLLSAGCSILTPSRPGYGRTDVEAGRTAAETAVSLVELLDYLKIDEVYLIGVSAGGPTAIYLAANYPARVKKLVLESAASKAWLSRNDFDYRLGKVIFNPKLQQLTWFMLRKLANNFPNFLAKMFLPQFSKLSKKEVMTKMDSSDIKELVKMINRYASDNGFIYDLEHQTEKEVLQKIEVPTLIMHSKYDKSVSFEHAEYAAANIKGSEIYADDFWGHLIWIGSSSEKRNRKLLEFLD</sequence>
<protein>
    <submittedName>
        <fullName evidence="2">Pimeloyl-ACP methyl ester carboxylesterase</fullName>
    </submittedName>
</protein>
<dbReference type="SUPFAM" id="SSF53474">
    <property type="entry name" value="alpha/beta-Hydrolases"/>
    <property type="match status" value="1"/>
</dbReference>
<organism evidence="2 3">
    <name type="scientific">Halanaerobium saccharolyticum</name>
    <dbReference type="NCBI Taxonomy" id="43595"/>
    <lineage>
        <taxon>Bacteria</taxon>
        <taxon>Bacillati</taxon>
        <taxon>Bacillota</taxon>
        <taxon>Clostridia</taxon>
        <taxon>Halanaerobiales</taxon>
        <taxon>Halanaerobiaceae</taxon>
        <taxon>Halanaerobium</taxon>
    </lineage>
</organism>
<evidence type="ECO:0000313" key="3">
    <source>
        <dbReference type="Proteomes" id="UP000244089"/>
    </source>
</evidence>
<evidence type="ECO:0000259" key="1">
    <source>
        <dbReference type="Pfam" id="PF00561"/>
    </source>
</evidence>
<dbReference type="Proteomes" id="UP000244089">
    <property type="component" value="Unassembled WGS sequence"/>
</dbReference>
<dbReference type="PANTHER" id="PTHR43433">
    <property type="entry name" value="HYDROLASE, ALPHA/BETA FOLD FAMILY PROTEIN"/>
    <property type="match status" value="1"/>
</dbReference>
<dbReference type="PRINTS" id="PR00111">
    <property type="entry name" value="ABHYDROLASE"/>
</dbReference>
<name>A0A2T5RFP2_9FIRM</name>
<dbReference type="EMBL" id="QAXS01000048">
    <property type="protein sequence ID" value="PTV93184.1"/>
    <property type="molecule type" value="Genomic_DNA"/>
</dbReference>
<dbReference type="PANTHER" id="PTHR43433:SF5">
    <property type="entry name" value="AB HYDROLASE-1 DOMAIN-CONTAINING PROTEIN"/>
    <property type="match status" value="1"/>
</dbReference>
<dbReference type="AlphaFoldDB" id="A0A2T5RFP2"/>
<dbReference type="Pfam" id="PF00561">
    <property type="entry name" value="Abhydrolase_1"/>
    <property type="match status" value="1"/>
</dbReference>
<dbReference type="InterPro" id="IPR050471">
    <property type="entry name" value="AB_hydrolase"/>
</dbReference>
<dbReference type="InterPro" id="IPR029058">
    <property type="entry name" value="AB_hydrolase_fold"/>
</dbReference>
<proteinExistence type="predicted"/>